<gene>
    <name evidence="1" type="ORF">SAMN05660429_01027</name>
</gene>
<dbReference type="InterPro" id="IPR012902">
    <property type="entry name" value="N_methyl_site"/>
</dbReference>
<dbReference type="RefSeq" id="WP_093328232.1">
    <property type="nucleotide sequence ID" value="NZ_AP027363.1"/>
</dbReference>
<evidence type="ECO:0000313" key="2">
    <source>
        <dbReference type="Proteomes" id="UP000199308"/>
    </source>
</evidence>
<proteinExistence type="predicted"/>
<name>A0A1I0BQT8_THASX</name>
<dbReference type="Proteomes" id="UP000199308">
    <property type="component" value="Unassembled WGS sequence"/>
</dbReference>
<dbReference type="PROSITE" id="PS00409">
    <property type="entry name" value="PROKAR_NTER_METHYL"/>
    <property type="match status" value="1"/>
</dbReference>
<dbReference type="EMBL" id="FOHK01000004">
    <property type="protein sequence ID" value="SET09310.1"/>
    <property type="molecule type" value="Genomic_DNA"/>
</dbReference>
<dbReference type="SUPFAM" id="SSF54523">
    <property type="entry name" value="Pili subunits"/>
    <property type="match status" value="1"/>
</dbReference>
<protein>
    <submittedName>
        <fullName evidence="1">MSHA pilin protein MshA</fullName>
    </submittedName>
</protein>
<dbReference type="Gene3D" id="3.30.700.10">
    <property type="entry name" value="Glycoprotein, Type 4 Pilin"/>
    <property type="match status" value="1"/>
</dbReference>
<dbReference type="NCBIfam" id="TIGR02532">
    <property type="entry name" value="IV_pilin_GFxxxE"/>
    <property type="match status" value="1"/>
</dbReference>
<dbReference type="Pfam" id="PF07963">
    <property type="entry name" value="N_methyl"/>
    <property type="match status" value="1"/>
</dbReference>
<organism evidence="1 2">
    <name type="scientific">Thalassotalea agarivorans</name>
    <name type="common">Thalassomonas agarivorans</name>
    <dbReference type="NCBI Taxonomy" id="349064"/>
    <lineage>
        <taxon>Bacteria</taxon>
        <taxon>Pseudomonadati</taxon>
        <taxon>Pseudomonadota</taxon>
        <taxon>Gammaproteobacteria</taxon>
        <taxon>Alteromonadales</taxon>
        <taxon>Colwelliaceae</taxon>
        <taxon>Thalassotalea</taxon>
    </lineage>
</organism>
<evidence type="ECO:0000313" key="1">
    <source>
        <dbReference type="EMBL" id="SET09310.1"/>
    </source>
</evidence>
<sequence>MKHSKGFTLIELVVVIVVLGVLAVTAAPRFIDLQSDARIATLQGLKAAIIDGADLTYSKALVDGVESESDASVQNPSSPNGFIVTHFGYPNAVFNLGISQAIDIDMADWATASNVDHPNGDPGLYAEGITLIELTNGGADVDEATLKATNCYIVYGESPAQGEQPQIEMVTTGC</sequence>
<keyword evidence="2" id="KW-1185">Reference proteome</keyword>
<accession>A0A1I0BQT8</accession>
<dbReference type="STRING" id="349064.SAMN05660429_01027"/>
<reference evidence="1 2" key="1">
    <citation type="submission" date="2016-10" db="EMBL/GenBank/DDBJ databases">
        <authorList>
            <person name="de Groot N.N."/>
        </authorList>
    </citation>
    <scope>NUCLEOTIDE SEQUENCE [LARGE SCALE GENOMIC DNA]</scope>
    <source>
        <strain evidence="1 2">DSM 19706</strain>
    </source>
</reference>
<dbReference type="AlphaFoldDB" id="A0A1I0BQT8"/>
<dbReference type="OrthoDB" id="5902365at2"/>
<dbReference type="InterPro" id="IPR045584">
    <property type="entry name" value="Pilin-like"/>
</dbReference>